<dbReference type="EMBL" id="SNYC01000007">
    <property type="protein sequence ID" value="TDQ07127.1"/>
    <property type="molecule type" value="Genomic_DNA"/>
</dbReference>
<dbReference type="SUPFAM" id="SSF69304">
    <property type="entry name" value="Tricorn protease N-terminal domain"/>
    <property type="match status" value="1"/>
</dbReference>
<reference evidence="1 2" key="1">
    <citation type="submission" date="2019-03" db="EMBL/GenBank/DDBJ databases">
        <title>Genomic Encyclopedia of Archaeal and Bacterial Type Strains, Phase II (KMG-II): from individual species to whole genera.</title>
        <authorList>
            <person name="Goeker M."/>
        </authorList>
    </citation>
    <scope>NUCLEOTIDE SEQUENCE [LARGE SCALE GENOMIC DNA]</scope>
    <source>
        <strain evidence="1 2">DSM 19035</strain>
    </source>
</reference>
<evidence type="ECO:0000313" key="1">
    <source>
        <dbReference type="EMBL" id="TDQ07127.1"/>
    </source>
</evidence>
<proteinExistence type="predicted"/>
<dbReference type="Pfam" id="PF16407">
    <property type="entry name" value="PKD_2"/>
    <property type="match status" value="1"/>
</dbReference>
<dbReference type="InterPro" id="IPR032183">
    <property type="entry name" value="PKD-like"/>
</dbReference>
<organism evidence="1 2">
    <name type="scientific">Pedobacter metabolipauper</name>
    <dbReference type="NCBI Taxonomy" id="425513"/>
    <lineage>
        <taxon>Bacteria</taxon>
        <taxon>Pseudomonadati</taxon>
        <taxon>Bacteroidota</taxon>
        <taxon>Sphingobacteriia</taxon>
        <taxon>Sphingobacteriales</taxon>
        <taxon>Sphingobacteriaceae</taxon>
        <taxon>Pedobacter</taxon>
    </lineage>
</organism>
<dbReference type="OrthoDB" id="1095195at2"/>
<dbReference type="AlphaFoldDB" id="A0A4R6SRX6"/>
<sequence length="479" mass="52701">MRFKQIYLLAFVAILYTSCKKDLGNYTYSPPSSPVIVGIQDVTFSALIGDSLIIKPTVSLADADPLKDLDFEWRILILEDLKEIVFKGYPLRMLYNLGPGERSSTLTVTDKRNGLKYKYPFKVAGTTQFSIGKLVLSLDNGVSKLSFVKPDNVTILSDVYQTLNGASLAANPVQLYYSKPLPYQVLTKEEYWILSNDPSKSGVILDASTLLRKSDFTSQFFLPPATITPGYLEPFLGPVQMGTVPTGVINGKLYVGVQSTAPFAPDYGKFANEQAGDYILSSYFTHGGSFFFGFDTKAKAFVIFGGDGSYLGTNYLVPAVTIFDPKNIGMDNLIYMKAVETGSSYAFFRQDGTTTELKFSLSLNSTDKKIEPESKRIFKGSAMVDADTKWVRNSLNVFYFSSNDKIYRYNPINEEIKVLEAGFGGKKVSMLKISDDDNTLTVGVSGSVYSLDVSVGKNGNITQTINGIPGSPVDILIRK</sequence>
<name>A0A4R6SRX6_9SPHI</name>
<comment type="caution">
    <text evidence="1">The sequence shown here is derived from an EMBL/GenBank/DDBJ whole genome shotgun (WGS) entry which is preliminary data.</text>
</comment>
<protein>
    <submittedName>
        <fullName evidence="1">PKD family protein</fullName>
    </submittedName>
</protein>
<keyword evidence="2" id="KW-1185">Reference proteome</keyword>
<gene>
    <name evidence="1" type="ORF">ATK78_4143</name>
</gene>
<dbReference type="Proteomes" id="UP000295620">
    <property type="component" value="Unassembled WGS sequence"/>
</dbReference>
<evidence type="ECO:0000313" key="2">
    <source>
        <dbReference type="Proteomes" id="UP000295620"/>
    </source>
</evidence>
<dbReference type="RefSeq" id="WP_133577938.1">
    <property type="nucleotide sequence ID" value="NZ_SNYC01000007.1"/>
</dbReference>
<accession>A0A4R6SRX6</accession>